<dbReference type="GO" id="GO:0033730">
    <property type="term" value="F:arogenate dehydrogenase (NADP+) activity"/>
    <property type="evidence" value="ECO:0007669"/>
    <property type="project" value="InterPro"/>
</dbReference>
<dbReference type="GO" id="GO:0006571">
    <property type="term" value="P:tyrosine biosynthetic process"/>
    <property type="evidence" value="ECO:0007669"/>
    <property type="project" value="InterPro"/>
</dbReference>
<keyword evidence="2" id="KW-0175">Coiled coil</keyword>
<name>A0AAX6E408_IRIPA</name>
<proteinExistence type="predicted"/>
<evidence type="ECO:0000313" key="4">
    <source>
        <dbReference type="EMBL" id="KAJ6798837.1"/>
    </source>
</evidence>
<dbReference type="GO" id="GO:0004665">
    <property type="term" value="F:prephenate dehydrogenase (NADP+) activity"/>
    <property type="evidence" value="ECO:0007669"/>
    <property type="project" value="InterPro"/>
</dbReference>
<protein>
    <submittedName>
        <fullName evidence="4">Arogenate dehydrogenase 1, chloroplastic-like</fullName>
    </submittedName>
</protein>
<keyword evidence="5" id="KW-1185">Reference proteome</keyword>
<comment type="caution">
    <text evidence="4">The sequence shown here is derived from an EMBL/GenBank/DDBJ whole genome shotgun (WGS) entry which is preliminary data.</text>
</comment>
<dbReference type="InterPro" id="IPR059064">
    <property type="entry name" value="TYRAAT2_C"/>
</dbReference>
<evidence type="ECO:0000256" key="1">
    <source>
        <dbReference type="ARBA" id="ARBA00023002"/>
    </source>
</evidence>
<dbReference type="Pfam" id="PF26213">
    <property type="entry name" value="TYRAAT1_C"/>
    <property type="match status" value="1"/>
</dbReference>
<dbReference type="Pfam" id="PF02153">
    <property type="entry name" value="PDH_N"/>
    <property type="match status" value="1"/>
</dbReference>
<dbReference type="InterPro" id="IPR045011">
    <property type="entry name" value="TYRAAT1/2"/>
</dbReference>
<feature type="domain" description="Prephenate/arogenate dehydrogenase" evidence="3">
    <location>
        <begin position="13"/>
        <end position="273"/>
    </location>
</feature>
<dbReference type="Proteomes" id="UP001140949">
    <property type="component" value="Unassembled WGS sequence"/>
</dbReference>
<gene>
    <name evidence="4" type="ORF">M6B38_211230</name>
</gene>
<reference evidence="4" key="1">
    <citation type="journal article" date="2023" name="GigaByte">
        <title>Genome assembly of the bearded iris, Iris pallida Lam.</title>
        <authorList>
            <person name="Bruccoleri R.E."/>
            <person name="Oakeley E.J."/>
            <person name="Faust A.M.E."/>
            <person name="Altorfer M."/>
            <person name="Dessus-Babus S."/>
            <person name="Burckhardt D."/>
            <person name="Oertli M."/>
            <person name="Naumann U."/>
            <person name="Petersen F."/>
            <person name="Wong J."/>
        </authorList>
    </citation>
    <scope>NUCLEOTIDE SEQUENCE</scope>
    <source>
        <strain evidence="4">GSM-AAB239-AS_SAM_17_03QT</strain>
    </source>
</reference>
<evidence type="ECO:0000259" key="3">
    <source>
        <dbReference type="PROSITE" id="PS51176"/>
    </source>
</evidence>
<accession>A0AAX6E408</accession>
<dbReference type="Gene3D" id="3.40.50.720">
    <property type="entry name" value="NAD(P)-binding Rossmann-like Domain"/>
    <property type="match status" value="1"/>
</dbReference>
<dbReference type="GO" id="GO:0070403">
    <property type="term" value="F:NAD+ binding"/>
    <property type="evidence" value="ECO:0007669"/>
    <property type="project" value="InterPro"/>
</dbReference>
<evidence type="ECO:0000313" key="5">
    <source>
        <dbReference type="Proteomes" id="UP001140949"/>
    </source>
</evidence>
<dbReference type="InterPro" id="IPR046826">
    <property type="entry name" value="PDH_N"/>
</dbReference>
<dbReference type="PANTHER" id="PTHR43207:SF3">
    <property type="entry name" value="AROGENATE DEHYDROGENASE 1, CHLOROPLASTIC-LIKE"/>
    <property type="match status" value="1"/>
</dbReference>
<dbReference type="PROSITE" id="PS51176">
    <property type="entry name" value="PDH_ADH"/>
    <property type="match status" value="1"/>
</dbReference>
<evidence type="ECO:0000256" key="2">
    <source>
        <dbReference type="SAM" id="Coils"/>
    </source>
</evidence>
<dbReference type="InterPro" id="IPR003099">
    <property type="entry name" value="Prephen_DH"/>
</dbReference>
<keyword evidence="1" id="KW-0560">Oxidoreductase</keyword>
<sequence>MASSSSSSSPTCLRIGIIGFGTFAQFLARTMLKQGHVVVATSRSDHSDLSSRMGVKFYRSIGDMFSETDRIDVVLLSMSILSMADVVRSLPFDRLGRSGDLPLFVDVLSVKEYPRDLLLQVLPEEADILCTHPMFGPESGREGWKGLPLVYERVRIRNQNICQKYLQIFETEDCRMVELSCEEHDKMAAKSQFITHTIGRVLSEMDIKSTPMDTKGFQTLLQLRDNTTKDSFDLYRGLYQHNRFAKEELEKLELAIRTVREKLLDVPNGKEHS</sequence>
<dbReference type="InterPro" id="IPR036291">
    <property type="entry name" value="NAD(P)-bd_dom_sf"/>
</dbReference>
<dbReference type="GO" id="GO:0008977">
    <property type="term" value="F:prephenate dehydrogenase (NAD+) activity"/>
    <property type="evidence" value="ECO:0007669"/>
    <property type="project" value="InterPro"/>
</dbReference>
<dbReference type="AlphaFoldDB" id="A0AAX6E408"/>
<reference evidence="4" key="2">
    <citation type="submission" date="2023-04" db="EMBL/GenBank/DDBJ databases">
        <authorList>
            <person name="Bruccoleri R.E."/>
            <person name="Oakeley E.J."/>
            <person name="Faust A.-M."/>
            <person name="Dessus-Babus S."/>
            <person name="Altorfer M."/>
            <person name="Burckhardt D."/>
            <person name="Oertli M."/>
            <person name="Naumann U."/>
            <person name="Petersen F."/>
            <person name="Wong J."/>
        </authorList>
    </citation>
    <scope>NUCLEOTIDE SEQUENCE</scope>
    <source>
        <strain evidence="4">GSM-AAB239-AS_SAM_17_03QT</strain>
        <tissue evidence="4">Leaf</tissue>
    </source>
</reference>
<dbReference type="EMBL" id="JANAVB010040218">
    <property type="protein sequence ID" value="KAJ6798837.1"/>
    <property type="molecule type" value="Genomic_DNA"/>
</dbReference>
<dbReference type="SUPFAM" id="SSF51735">
    <property type="entry name" value="NAD(P)-binding Rossmann-fold domains"/>
    <property type="match status" value="1"/>
</dbReference>
<feature type="coiled-coil region" evidence="2">
    <location>
        <begin position="235"/>
        <end position="262"/>
    </location>
</feature>
<dbReference type="PANTHER" id="PTHR43207">
    <property type="entry name" value="AROGENATE DEHYDROGENASE-RELATED"/>
    <property type="match status" value="1"/>
</dbReference>
<organism evidence="4 5">
    <name type="scientific">Iris pallida</name>
    <name type="common">Sweet iris</name>
    <dbReference type="NCBI Taxonomy" id="29817"/>
    <lineage>
        <taxon>Eukaryota</taxon>
        <taxon>Viridiplantae</taxon>
        <taxon>Streptophyta</taxon>
        <taxon>Embryophyta</taxon>
        <taxon>Tracheophyta</taxon>
        <taxon>Spermatophyta</taxon>
        <taxon>Magnoliopsida</taxon>
        <taxon>Liliopsida</taxon>
        <taxon>Asparagales</taxon>
        <taxon>Iridaceae</taxon>
        <taxon>Iridoideae</taxon>
        <taxon>Irideae</taxon>
        <taxon>Iris</taxon>
    </lineage>
</organism>